<feature type="compositionally biased region" description="Polar residues" evidence="1">
    <location>
        <begin position="16"/>
        <end position="26"/>
    </location>
</feature>
<reference evidence="2" key="1">
    <citation type="submission" date="2018-05" db="EMBL/GenBank/DDBJ databases">
        <authorList>
            <person name="Lanie J.A."/>
            <person name="Ng W.-L."/>
            <person name="Kazmierczak K.M."/>
            <person name="Andrzejewski T.M."/>
            <person name="Davidsen T.M."/>
            <person name="Wayne K.J."/>
            <person name="Tettelin H."/>
            <person name="Glass J.I."/>
            <person name="Rusch D."/>
            <person name="Podicherti R."/>
            <person name="Tsui H.-C.T."/>
            <person name="Winkler M.E."/>
        </authorList>
    </citation>
    <scope>NUCLEOTIDE SEQUENCE</scope>
</reference>
<evidence type="ECO:0000313" key="2">
    <source>
        <dbReference type="EMBL" id="SVD40227.1"/>
    </source>
</evidence>
<name>A0A382V1D9_9ZZZZ</name>
<organism evidence="2">
    <name type="scientific">marine metagenome</name>
    <dbReference type="NCBI Taxonomy" id="408172"/>
    <lineage>
        <taxon>unclassified sequences</taxon>
        <taxon>metagenomes</taxon>
        <taxon>ecological metagenomes</taxon>
    </lineage>
</organism>
<evidence type="ECO:0000256" key="1">
    <source>
        <dbReference type="SAM" id="MobiDB-lite"/>
    </source>
</evidence>
<feature type="region of interest" description="Disordered" evidence="1">
    <location>
        <begin position="1"/>
        <end position="28"/>
    </location>
</feature>
<proteinExistence type="predicted"/>
<dbReference type="AlphaFoldDB" id="A0A382V1D9"/>
<dbReference type="EMBL" id="UINC01148382">
    <property type="protein sequence ID" value="SVD40227.1"/>
    <property type="molecule type" value="Genomic_DNA"/>
</dbReference>
<gene>
    <name evidence="2" type="ORF">METZ01_LOCUS393081</name>
</gene>
<accession>A0A382V1D9</accession>
<sequence length="50" mass="5756">MSNGDNVLMSGRQKYLTDQDNESNSDLLKDHFDSSSLFAFTGINHQRQHR</sequence>
<protein>
    <submittedName>
        <fullName evidence="2">Uncharacterized protein</fullName>
    </submittedName>
</protein>